<evidence type="ECO:0000256" key="2">
    <source>
        <dbReference type="HAMAP-Rule" id="MF_01940"/>
    </source>
</evidence>
<feature type="active site" description="Proton acceptor" evidence="2">
    <location>
        <position position="121"/>
    </location>
</feature>
<dbReference type="InterPro" id="IPR009097">
    <property type="entry name" value="Cyclic_Pdiesterase"/>
</dbReference>
<sequence>MRLFLALEPPDALRARLGALADSAHARCGGRRVPDESLHLTLAFLGEVETSRVEALVEWLQGESPAGGEWRLDRWGTFRRPGIVWVGGGTPDPALDALQARLWNGLEALGHGGRPTRFVPHVTLLRRAARLSIEALPPVNLAWRWRRLTLLRSFTLQDGPRYEVVARSS</sequence>
<keyword evidence="3" id="KW-0436">Ligase</keyword>
<dbReference type="Proteomes" id="UP000199075">
    <property type="component" value="Unassembled WGS sequence"/>
</dbReference>
<evidence type="ECO:0000313" key="4">
    <source>
        <dbReference type="Proteomes" id="UP000199075"/>
    </source>
</evidence>
<comment type="similarity">
    <text evidence="2">Belongs to the 2H phosphoesterase superfamily. ThpR family.</text>
</comment>
<feature type="short sequence motif" description="HXTX 1" evidence="2">
    <location>
        <begin position="39"/>
        <end position="42"/>
    </location>
</feature>
<comment type="catalytic activity">
    <reaction evidence="2">
        <text>a 3'-end 2',3'-cyclophospho-ribonucleotide-RNA + H2O = a 3'-end 2'-phospho-ribonucleotide-RNA + H(+)</text>
        <dbReference type="Rhea" id="RHEA:11828"/>
        <dbReference type="Rhea" id="RHEA-COMP:10464"/>
        <dbReference type="Rhea" id="RHEA-COMP:17353"/>
        <dbReference type="ChEBI" id="CHEBI:15377"/>
        <dbReference type="ChEBI" id="CHEBI:15378"/>
        <dbReference type="ChEBI" id="CHEBI:83064"/>
        <dbReference type="ChEBI" id="CHEBI:173113"/>
        <dbReference type="EC" id="3.1.4.58"/>
    </reaction>
</comment>
<proteinExistence type="inferred from homology"/>
<name>A0A1H0JDI4_9GAMM</name>
<keyword evidence="1 2" id="KW-0378">Hydrolase</keyword>
<accession>A0A1H0JDI4</accession>
<gene>
    <name evidence="3" type="ORF">SAMN04487957_10667</name>
</gene>
<dbReference type="OrthoDB" id="7061261at2"/>
<dbReference type="EC" id="3.1.4.58" evidence="2"/>
<protein>
    <recommendedName>
        <fullName evidence="2">RNA 2',3'-cyclic phosphodiesterase</fullName>
        <shortName evidence="2">RNA 2',3'-CPDase</shortName>
        <ecNumber evidence="2">3.1.4.58</ecNumber>
    </recommendedName>
</protein>
<keyword evidence="4" id="KW-1185">Reference proteome</keyword>
<evidence type="ECO:0000256" key="1">
    <source>
        <dbReference type="ARBA" id="ARBA00022801"/>
    </source>
</evidence>
<dbReference type="NCBIfam" id="TIGR02258">
    <property type="entry name" value="2_5_ligase"/>
    <property type="match status" value="1"/>
</dbReference>
<comment type="function">
    <text evidence="2">Hydrolyzes RNA 2',3'-cyclic phosphodiester to an RNA 2'-phosphomonoester.</text>
</comment>
<dbReference type="InterPro" id="IPR004175">
    <property type="entry name" value="RNA_CPDase"/>
</dbReference>
<organism evidence="3 4">
    <name type="scientific">Halomonas shengliensis</name>
    <dbReference type="NCBI Taxonomy" id="419597"/>
    <lineage>
        <taxon>Bacteria</taxon>
        <taxon>Pseudomonadati</taxon>
        <taxon>Pseudomonadota</taxon>
        <taxon>Gammaproteobacteria</taxon>
        <taxon>Oceanospirillales</taxon>
        <taxon>Halomonadaceae</taxon>
        <taxon>Halomonas</taxon>
    </lineage>
</organism>
<feature type="short sequence motif" description="HXTX 2" evidence="2">
    <location>
        <begin position="121"/>
        <end position="124"/>
    </location>
</feature>
<dbReference type="HAMAP" id="MF_01940">
    <property type="entry name" value="RNA_CPDase"/>
    <property type="match status" value="1"/>
</dbReference>
<dbReference type="Pfam" id="PF13563">
    <property type="entry name" value="2_5_RNA_ligase2"/>
    <property type="match status" value="1"/>
</dbReference>
<dbReference type="PANTHER" id="PTHR35561">
    <property type="entry name" value="RNA 2',3'-CYCLIC PHOSPHODIESTERASE"/>
    <property type="match status" value="1"/>
</dbReference>
<dbReference type="RefSeq" id="WP_089678962.1">
    <property type="nucleotide sequence ID" value="NZ_FNIV01000006.1"/>
</dbReference>
<dbReference type="PANTHER" id="PTHR35561:SF1">
    <property type="entry name" value="RNA 2',3'-CYCLIC PHOSPHODIESTERASE"/>
    <property type="match status" value="1"/>
</dbReference>
<dbReference type="STRING" id="419597.SAMN04487957_10667"/>
<feature type="active site" description="Proton donor" evidence="2">
    <location>
        <position position="39"/>
    </location>
</feature>
<evidence type="ECO:0000313" key="3">
    <source>
        <dbReference type="EMBL" id="SDO41593.1"/>
    </source>
</evidence>
<dbReference type="EMBL" id="FNIV01000006">
    <property type="protein sequence ID" value="SDO41593.1"/>
    <property type="molecule type" value="Genomic_DNA"/>
</dbReference>
<dbReference type="GO" id="GO:0008664">
    <property type="term" value="F:RNA 2',3'-cyclic 3'-phosphodiesterase activity"/>
    <property type="evidence" value="ECO:0007669"/>
    <property type="project" value="UniProtKB-EC"/>
</dbReference>
<dbReference type="AlphaFoldDB" id="A0A1H0JDI4"/>
<dbReference type="Gene3D" id="3.90.1140.10">
    <property type="entry name" value="Cyclic phosphodiesterase"/>
    <property type="match status" value="1"/>
</dbReference>
<dbReference type="SUPFAM" id="SSF55144">
    <property type="entry name" value="LigT-like"/>
    <property type="match status" value="1"/>
</dbReference>
<reference evidence="4" key="1">
    <citation type="submission" date="2016-10" db="EMBL/GenBank/DDBJ databases">
        <authorList>
            <person name="Varghese N."/>
            <person name="Submissions S."/>
        </authorList>
    </citation>
    <scope>NUCLEOTIDE SEQUENCE [LARGE SCALE GENOMIC DNA]</scope>
    <source>
        <strain evidence="4">CGMCC 1.6444</strain>
    </source>
</reference>
<dbReference type="GO" id="GO:0004113">
    <property type="term" value="F:2',3'-cyclic-nucleotide 3'-phosphodiesterase activity"/>
    <property type="evidence" value="ECO:0007669"/>
    <property type="project" value="InterPro"/>
</dbReference>
<dbReference type="GO" id="GO:0016874">
    <property type="term" value="F:ligase activity"/>
    <property type="evidence" value="ECO:0007669"/>
    <property type="project" value="UniProtKB-KW"/>
</dbReference>